<sequence length="396" mass="43464">MNTINILENKCVGCKLCVNACPFGAIKIKDNKAVILENCTLCGTCVSTCKLNAIELIKETIDRLDTSEYKGIFVFAEQLNNKIEPVVFELLGEATKLANQLNTKVSAILLGNNLKENTKELISYGADYVYCIENSSLVSYNDEIYSSLIFQVIKQHKPDIMLFGATPNGRSLAPRLASKLNTGLTADCTILEIDPDKKILMQTRPAFGGNLMATIICPNHRPQMATVRPKVMKAINPNYSRKGKIIIPQVTMPAYIQTRVVDFCEFKKDDFNLEDAEIIVAAGRGIGEAKNMQLIEELAKVLNAKIGASRALVDEGLIDYKHQIGQTGKTVAPKFYFACGISGAIQHTAGITSSNIIIAINKDPDAPIFKVANFGIVGDIESIIPSLIKKFKEKIR</sequence>
<dbReference type="Pfam" id="PF00037">
    <property type="entry name" value="Fer4"/>
    <property type="match status" value="1"/>
</dbReference>
<dbReference type="InterPro" id="IPR014731">
    <property type="entry name" value="ETF_asu_C"/>
</dbReference>
<dbReference type="SUPFAM" id="SSF52402">
    <property type="entry name" value="Adenine nucleotide alpha hydrolases-like"/>
    <property type="match status" value="1"/>
</dbReference>
<dbReference type="SUPFAM" id="SSF52467">
    <property type="entry name" value="DHS-like NAD/FAD-binding domain"/>
    <property type="match status" value="1"/>
</dbReference>
<name>A0ABT4D5A0_9CLOT</name>
<dbReference type="PIRSF" id="PIRSF000089">
    <property type="entry name" value="Electra_flavoP_a"/>
    <property type="match status" value="1"/>
</dbReference>
<dbReference type="Gene3D" id="3.30.70.20">
    <property type="match status" value="1"/>
</dbReference>
<dbReference type="SMART" id="SM00893">
    <property type="entry name" value="ETF"/>
    <property type="match status" value="1"/>
</dbReference>
<evidence type="ECO:0000313" key="7">
    <source>
        <dbReference type="EMBL" id="MCY6957460.1"/>
    </source>
</evidence>
<evidence type="ECO:0000313" key="8">
    <source>
        <dbReference type="Proteomes" id="UP001144612"/>
    </source>
</evidence>
<evidence type="ECO:0000256" key="1">
    <source>
        <dbReference type="ARBA" id="ARBA00005817"/>
    </source>
</evidence>
<dbReference type="Gene3D" id="3.40.50.1220">
    <property type="entry name" value="TPP-binding domain"/>
    <property type="match status" value="1"/>
</dbReference>
<dbReference type="PANTHER" id="PTHR43153">
    <property type="entry name" value="ELECTRON TRANSFER FLAVOPROTEIN ALPHA"/>
    <property type="match status" value="1"/>
</dbReference>
<keyword evidence="2" id="KW-0285">Flavoprotein</keyword>
<accession>A0ABT4D5A0</accession>
<dbReference type="PROSITE" id="PS00198">
    <property type="entry name" value="4FE4S_FER_1"/>
    <property type="match status" value="1"/>
</dbReference>
<evidence type="ECO:0000256" key="4">
    <source>
        <dbReference type="ARBA" id="ARBA00023004"/>
    </source>
</evidence>
<dbReference type="Pfam" id="PF12800">
    <property type="entry name" value="Fer4_4"/>
    <property type="match status" value="1"/>
</dbReference>
<dbReference type="Pfam" id="PF00766">
    <property type="entry name" value="ETF_alpha"/>
    <property type="match status" value="1"/>
</dbReference>
<dbReference type="CDD" id="cd01715">
    <property type="entry name" value="ETF_alpha"/>
    <property type="match status" value="1"/>
</dbReference>
<dbReference type="InterPro" id="IPR033947">
    <property type="entry name" value="ETF_alpha_N"/>
</dbReference>
<dbReference type="InterPro" id="IPR017896">
    <property type="entry name" value="4Fe4S_Fe-S-bd"/>
</dbReference>
<feature type="domain" description="4Fe-4S ferredoxin-type" evidence="6">
    <location>
        <begin position="2"/>
        <end position="31"/>
    </location>
</feature>
<keyword evidence="8" id="KW-1185">Reference proteome</keyword>
<dbReference type="InterPro" id="IPR001308">
    <property type="entry name" value="ETF_a/FixB"/>
</dbReference>
<dbReference type="Pfam" id="PF01012">
    <property type="entry name" value="ETF"/>
    <property type="match status" value="1"/>
</dbReference>
<evidence type="ECO:0000256" key="3">
    <source>
        <dbReference type="ARBA" id="ARBA00022723"/>
    </source>
</evidence>
<evidence type="ECO:0000256" key="5">
    <source>
        <dbReference type="ARBA" id="ARBA00023014"/>
    </source>
</evidence>
<dbReference type="InterPro" id="IPR017900">
    <property type="entry name" value="4Fe4S_Fe_S_CS"/>
</dbReference>
<dbReference type="RefSeq" id="WP_268059835.1">
    <property type="nucleotide sequence ID" value="NZ_JAPQFJ010000002.1"/>
</dbReference>
<feature type="domain" description="4Fe-4S ferredoxin-type" evidence="6">
    <location>
        <begin position="34"/>
        <end position="59"/>
    </location>
</feature>
<evidence type="ECO:0000256" key="2">
    <source>
        <dbReference type="ARBA" id="ARBA00022630"/>
    </source>
</evidence>
<comment type="similarity">
    <text evidence="1">Belongs to the ETF alpha-subunit/FixB family.</text>
</comment>
<dbReference type="PANTHER" id="PTHR43153:SF1">
    <property type="entry name" value="ELECTRON TRANSFER FLAVOPROTEIN SUBUNIT ALPHA, MITOCHONDRIAL"/>
    <property type="match status" value="1"/>
</dbReference>
<dbReference type="Gene3D" id="3.40.50.620">
    <property type="entry name" value="HUPs"/>
    <property type="match status" value="1"/>
</dbReference>
<dbReference type="EMBL" id="JAPQFJ010000002">
    <property type="protein sequence ID" value="MCY6957460.1"/>
    <property type="molecule type" value="Genomic_DNA"/>
</dbReference>
<keyword evidence="4" id="KW-0408">Iron</keyword>
<organism evidence="7 8">
    <name type="scientific">Clostridium brassicae</name>
    <dbReference type="NCBI Taxonomy" id="2999072"/>
    <lineage>
        <taxon>Bacteria</taxon>
        <taxon>Bacillati</taxon>
        <taxon>Bacillota</taxon>
        <taxon>Clostridia</taxon>
        <taxon>Eubacteriales</taxon>
        <taxon>Clostridiaceae</taxon>
        <taxon>Clostridium</taxon>
    </lineage>
</organism>
<dbReference type="SUPFAM" id="SSF54862">
    <property type="entry name" value="4Fe-4S ferredoxins"/>
    <property type="match status" value="1"/>
</dbReference>
<dbReference type="InterPro" id="IPR014730">
    <property type="entry name" value="ETF_a/b_N"/>
</dbReference>
<dbReference type="InterPro" id="IPR014729">
    <property type="entry name" value="Rossmann-like_a/b/a_fold"/>
</dbReference>
<dbReference type="PROSITE" id="PS51379">
    <property type="entry name" value="4FE4S_FER_2"/>
    <property type="match status" value="2"/>
</dbReference>
<gene>
    <name evidence="7" type="ORF">OW729_02440</name>
</gene>
<evidence type="ECO:0000259" key="6">
    <source>
        <dbReference type="PROSITE" id="PS51379"/>
    </source>
</evidence>
<dbReference type="InterPro" id="IPR029035">
    <property type="entry name" value="DHS-like_NAD/FAD-binding_dom"/>
</dbReference>
<protein>
    <submittedName>
        <fullName evidence="7">Electron transfer flavoprotein subunit alpha</fullName>
    </submittedName>
</protein>
<proteinExistence type="inferred from homology"/>
<reference evidence="7" key="1">
    <citation type="submission" date="2022-12" db="EMBL/GenBank/DDBJ databases">
        <title>Clostridium sp. nov., isolated from industrial wastewater.</title>
        <authorList>
            <person name="Jiayan W."/>
        </authorList>
    </citation>
    <scope>NUCLEOTIDE SEQUENCE</scope>
    <source>
        <strain evidence="7">ZC22-4</strain>
    </source>
</reference>
<keyword evidence="3" id="KW-0479">Metal-binding</keyword>
<comment type="caution">
    <text evidence="7">The sequence shown here is derived from an EMBL/GenBank/DDBJ whole genome shotgun (WGS) entry which is preliminary data.</text>
</comment>
<dbReference type="Proteomes" id="UP001144612">
    <property type="component" value="Unassembled WGS sequence"/>
</dbReference>
<keyword evidence="5" id="KW-0411">Iron-sulfur</keyword>